<dbReference type="GO" id="GO:0051539">
    <property type="term" value="F:4 iron, 4 sulfur cluster binding"/>
    <property type="evidence" value="ECO:0007669"/>
    <property type="project" value="UniProtKB-KW"/>
</dbReference>
<dbReference type="PRINTS" id="PR00852">
    <property type="entry name" value="XRODRMPGMNTD"/>
</dbReference>
<evidence type="ECO:0000256" key="5">
    <source>
        <dbReference type="ARBA" id="ARBA00022723"/>
    </source>
</evidence>
<dbReference type="InterPro" id="IPR002464">
    <property type="entry name" value="DNA/RNA_helicase_DEAH_CS"/>
</dbReference>
<dbReference type="NCBIfam" id="TIGR00604">
    <property type="entry name" value="rad3"/>
    <property type="match status" value="1"/>
</dbReference>
<dbReference type="FunFam" id="3.40.50.300:FF:000135">
    <property type="entry name" value="DNA repair helicase RAD3, putative"/>
    <property type="match status" value="1"/>
</dbReference>
<keyword evidence="7" id="KW-0227">DNA damage</keyword>
<evidence type="ECO:0000256" key="14">
    <source>
        <dbReference type="ARBA" id="ARBA00023204"/>
    </source>
</evidence>
<dbReference type="Pfam" id="PF06733">
    <property type="entry name" value="DEAD_2"/>
    <property type="match status" value="1"/>
</dbReference>
<dbReference type="GO" id="GO:0045951">
    <property type="term" value="P:positive regulation of mitotic recombination"/>
    <property type="evidence" value="ECO:0007669"/>
    <property type="project" value="TreeGrafter"/>
</dbReference>
<dbReference type="Pfam" id="PF04851">
    <property type="entry name" value="ResIII"/>
    <property type="match status" value="1"/>
</dbReference>
<comment type="caution">
    <text evidence="20">The sequence shown here is derived from an EMBL/GenBank/DDBJ whole genome shotgun (WGS) entry which is preliminary data.</text>
</comment>
<comment type="cofactor">
    <cofactor evidence="1">
        <name>[4Fe-4S] cluster</name>
        <dbReference type="ChEBI" id="CHEBI:49883"/>
    </cofactor>
</comment>
<gene>
    <name evidence="20" type="ORF">KFE25_006086</name>
</gene>
<dbReference type="AlphaFoldDB" id="A0A8J5XIF2"/>
<dbReference type="GO" id="GO:0005634">
    <property type="term" value="C:nucleus"/>
    <property type="evidence" value="ECO:0007669"/>
    <property type="project" value="UniProtKB-SubCell"/>
</dbReference>
<comment type="catalytic activity">
    <reaction evidence="18">
        <text>ATP + H2O = ADP + phosphate + H(+)</text>
        <dbReference type="Rhea" id="RHEA:13065"/>
        <dbReference type="ChEBI" id="CHEBI:15377"/>
        <dbReference type="ChEBI" id="CHEBI:15378"/>
        <dbReference type="ChEBI" id="CHEBI:30616"/>
        <dbReference type="ChEBI" id="CHEBI:43474"/>
        <dbReference type="ChEBI" id="CHEBI:456216"/>
        <dbReference type="EC" id="5.6.2.3"/>
    </reaction>
</comment>
<dbReference type="InterPro" id="IPR006555">
    <property type="entry name" value="ATP-dep_Helicase_C"/>
</dbReference>
<organism evidence="20 21">
    <name type="scientific">Diacronema lutheri</name>
    <name type="common">Unicellular marine alga</name>
    <name type="synonym">Monochrysis lutheri</name>
    <dbReference type="NCBI Taxonomy" id="2081491"/>
    <lineage>
        <taxon>Eukaryota</taxon>
        <taxon>Haptista</taxon>
        <taxon>Haptophyta</taxon>
        <taxon>Pavlovophyceae</taxon>
        <taxon>Pavlovales</taxon>
        <taxon>Pavlovaceae</taxon>
        <taxon>Diacronema</taxon>
    </lineage>
</organism>
<evidence type="ECO:0000256" key="15">
    <source>
        <dbReference type="ARBA" id="ARBA00023235"/>
    </source>
</evidence>
<reference evidence="20" key="1">
    <citation type="submission" date="2021-05" db="EMBL/GenBank/DDBJ databases">
        <title>The genome of the haptophyte Pavlova lutheri (Diacronema luteri, Pavlovales) - a model for lipid biosynthesis in eukaryotic algae.</title>
        <authorList>
            <person name="Hulatt C.J."/>
            <person name="Posewitz M.C."/>
        </authorList>
    </citation>
    <scope>NUCLEOTIDE SEQUENCE</scope>
    <source>
        <strain evidence="20">NIVA-4/92</strain>
    </source>
</reference>
<keyword evidence="16" id="KW-0539">Nucleus</keyword>
<evidence type="ECO:0000256" key="4">
    <source>
        <dbReference type="ARBA" id="ARBA00022485"/>
    </source>
</evidence>
<keyword evidence="9" id="KW-0347">Helicase</keyword>
<keyword evidence="10" id="KW-0067">ATP-binding</keyword>
<name>A0A8J5XIF2_DIALT</name>
<dbReference type="Pfam" id="PF13307">
    <property type="entry name" value="Helicase_C_2"/>
    <property type="match status" value="1"/>
</dbReference>
<dbReference type="GO" id="GO:0016818">
    <property type="term" value="F:hydrolase activity, acting on acid anhydrides, in phosphorus-containing anhydrides"/>
    <property type="evidence" value="ECO:0007669"/>
    <property type="project" value="InterPro"/>
</dbReference>
<comment type="subcellular location">
    <subcellularLocation>
        <location evidence="2">Nucleus</location>
    </subcellularLocation>
</comment>
<proteinExistence type="inferred from homology"/>
<evidence type="ECO:0000256" key="12">
    <source>
        <dbReference type="ARBA" id="ARBA00023014"/>
    </source>
</evidence>
<evidence type="ECO:0000256" key="18">
    <source>
        <dbReference type="ARBA" id="ARBA00048954"/>
    </source>
</evidence>
<dbReference type="InterPro" id="IPR045028">
    <property type="entry name" value="DinG/Rad3-like"/>
</dbReference>
<evidence type="ECO:0000256" key="10">
    <source>
        <dbReference type="ARBA" id="ARBA00022840"/>
    </source>
</evidence>
<dbReference type="FunFam" id="3.40.50.300:FF:000128">
    <property type="entry name" value="Putative DNA repair helicase RAD3"/>
    <property type="match status" value="1"/>
</dbReference>
<dbReference type="GO" id="GO:0043139">
    <property type="term" value="F:5'-3' DNA helicase activity"/>
    <property type="evidence" value="ECO:0007669"/>
    <property type="project" value="UniProtKB-EC"/>
</dbReference>
<evidence type="ECO:0000313" key="21">
    <source>
        <dbReference type="Proteomes" id="UP000751190"/>
    </source>
</evidence>
<dbReference type="PROSITE" id="PS51193">
    <property type="entry name" value="HELICASE_ATP_BIND_2"/>
    <property type="match status" value="1"/>
</dbReference>
<dbReference type="InterPro" id="IPR013020">
    <property type="entry name" value="Rad3/Chl1-like"/>
</dbReference>
<dbReference type="PANTHER" id="PTHR11472:SF1">
    <property type="entry name" value="GENERAL TRANSCRIPTION AND DNA REPAIR FACTOR IIH HELICASE SUBUNIT XPD"/>
    <property type="match status" value="1"/>
</dbReference>
<comment type="similarity">
    <text evidence="3">Belongs to the helicase family. RAD3/XPD subfamily.</text>
</comment>
<protein>
    <recommendedName>
        <fullName evidence="17">DNA 5'-3' helicase</fullName>
        <ecNumber evidence="17">5.6.2.3</ecNumber>
    </recommendedName>
</protein>
<evidence type="ECO:0000256" key="8">
    <source>
        <dbReference type="ARBA" id="ARBA00022801"/>
    </source>
</evidence>
<evidence type="ECO:0000256" key="17">
    <source>
        <dbReference type="ARBA" id="ARBA00044969"/>
    </source>
</evidence>
<dbReference type="GO" id="GO:0046872">
    <property type="term" value="F:metal ion binding"/>
    <property type="evidence" value="ECO:0007669"/>
    <property type="project" value="UniProtKB-KW"/>
</dbReference>
<dbReference type="GO" id="GO:0006289">
    <property type="term" value="P:nucleotide-excision repair"/>
    <property type="evidence" value="ECO:0007669"/>
    <property type="project" value="InterPro"/>
</dbReference>
<evidence type="ECO:0000256" key="6">
    <source>
        <dbReference type="ARBA" id="ARBA00022741"/>
    </source>
</evidence>
<dbReference type="GO" id="GO:0003684">
    <property type="term" value="F:damaged DNA binding"/>
    <property type="evidence" value="ECO:0007669"/>
    <property type="project" value="TreeGrafter"/>
</dbReference>
<dbReference type="EMBL" id="JAGTXO010000002">
    <property type="protein sequence ID" value="KAG8469631.1"/>
    <property type="molecule type" value="Genomic_DNA"/>
</dbReference>
<keyword evidence="14" id="KW-0234">DNA repair</keyword>
<evidence type="ECO:0000256" key="3">
    <source>
        <dbReference type="ARBA" id="ARBA00009146"/>
    </source>
</evidence>
<dbReference type="InterPro" id="IPR006554">
    <property type="entry name" value="Helicase-like_DEXD_c2"/>
</dbReference>
<dbReference type="SUPFAM" id="SSF52540">
    <property type="entry name" value="P-loop containing nucleoside triphosphate hydrolases"/>
    <property type="match status" value="2"/>
</dbReference>
<dbReference type="GO" id="GO:0005524">
    <property type="term" value="F:ATP binding"/>
    <property type="evidence" value="ECO:0007669"/>
    <property type="project" value="UniProtKB-KW"/>
</dbReference>
<keyword evidence="21" id="KW-1185">Reference proteome</keyword>
<evidence type="ECO:0000256" key="9">
    <source>
        <dbReference type="ARBA" id="ARBA00022806"/>
    </source>
</evidence>
<evidence type="ECO:0000256" key="1">
    <source>
        <dbReference type="ARBA" id="ARBA00001966"/>
    </source>
</evidence>
<keyword evidence="4" id="KW-0004">4Fe-4S</keyword>
<dbReference type="OrthoDB" id="272481at2759"/>
<dbReference type="InterPro" id="IPR010643">
    <property type="entry name" value="HBB"/>
</dbReference>
<evidence type="ECO:0000256" key="2">
    <source>
        <dbReference type="ARBA" id="ARBA00004123"/>
    </source>
</evidence>
<dbReference type="SMART" id="SM00488">
    <property type="entry name" value="DEXDc2"/>
    <property type="match status" value="1"/>
</dbReference>
<dbReference type="EC" id="5.6.2.3" evidence="17"/>
<dbReference type="InterPro" id="IPR027417">
    <property type="entry name" value="P-loop_NTPase"/>
</dbReference>
<keyword evidence="5" id="KW-0479">Metal-binding</keyword>
<dbReference type="SMART" id="SM00491">
    <property type="entry name" value="HELICc2"/>
    <property type="match status" value="1"/>
</dbReference>
<keyword evidence="15" id="KW-0413">Isomerase</keyword>
<evidence type="ECO:0000259" key="19">
    <source>
        <dbReference type="PROSITE" id="PS51193"/>
    </source>
</evidence>
<keyword evidence="13" id="KW-0238">DNA-binding</keyword>
<evidence type="ECO:0000256" key="11">
    <source>
        <dbReference type="ARBA" id="ARBA00023004"/>
    </source>
</evidence>
<dbReference type="Pfam" id="PF06777">
    <property type="entry name" value="HBB"/>
    <property type="match status" value="1"/>
</dbReference>
<keyword evidence="12" id="KW-0411">Iron-sulfur</keyword>
<dbReference type="CDD" id="cd18788">
    <property type="entry name" value="SF2_C_XPD"/>
    <property type="match status" value="1"/>
</dbReference>
<dbReference type="InterPro" id="IPR010614">
    <property type="entry name" value="RAD3-like_helicase_DEAD"/>
</dbReference>
<accession>A0A8J5XIF2</accession>
<evidence type="ECO:0000256" key="16">
    <source>
        <dbReference type="ARBA" id="ARBA00023242"/>
    </source>
</evidence>
<keyword evidence="8" id="KW-0378">Hydrolase</keyword>
<dbReference type="InterPro" id="IPR001945">
    <property type="entry name" value="RAD3/XPD"/>
</dbReference>
<dbReference type="Gene3D" id="3.40.50.300">
    <property type="entry name" value="P-loop containing nucleotide triphosphate hydrolases"/>
    <property type="match status" value="2"/>
</dbReference>
<evidence type="ECO:0000256" key="13">
    <source>
        <dbReference type="ARBA" id="ARBA00023125"/>
    </source>
</evidence>
<dbReference type="PANTHER" id="PTHR11472">
    <property type="entry name" value="DNA REPAIR DEAD HELICASE RAD3/XP-D SUBFAMILY MEMBER"/>
    <property type="match status" value="1"/>
</dbReference>
<dbReference type="InterPro" id="IPR014013">
    <property type="entry name" value="Helic_SF1/SF2_ATP-bd_DinG/Rad3"/>
</dbReference>
<evidence type="ECO:0000313" key="20">
    <source>
        <dbReference type="EMBL" id="KAG8469631.1"/>
    </source>
</evidence>
<dbReference type="OMA" id="WQTMGIL"/>
<evidence type="ECO:0000256" key="7">
    <source>
        <dbReference type="ARBA" id="ARBA00022763"/>
    </source>
</evidence>
<dbReference type="GO" id="GO:0006366">
    <property type="term" value="P:transcription by RNA polymerase II"/>
    <property type="evidence" value="ECO:0007669"/>
    <property type="project" value="TreeGrafter"/>
</dbReference>
<keyword evidence="6" id="KW-0547">Nucleotide-binding</keyword>
<dbReference type="PROSITE" id="PS00690">
    <property type="entry name" value="DEAH_ATP_HELICASE"/>
    <property type="match status" value="1"/>
</dbReference>
<sequence length="789" mass="88850">MEFDMDGLLVDFPYPQIYPEQYAYMLEIKRALDAKGHALLEMPTGTGKTVSMLSLITSYQRKHPEVGKLVYCTRTVPEMEKVLQELQHLERFRDGLRGSGRPHRLLAVGLSSRRNLCIHDKVAQESERESVDTKCRSLTASWVRARAAAKHDVETCPFFEALEAHGTDSALPHGVHTLDELKELARARGWCPYFLARHAISFADVVVYNYQYLLDPKISGLISSSLRRESIVVFDEAHNIDNVCIEVMSINFREATLQACERNVGRLYADVARLKRVDAQRLNREYQALVHGLATSGALPAGARTDELRANPVLPESMLSEAVPGNIRRAEHFVTFLQRVVRHVKGRLERCRDEGSSVVEKPARFLAGLQQDANVDAKALKFASERLRSLLRTLEVTNVQEFQPLTLVAEFATMCATYEAGFTVLLEPSDDRTPSLPDPVMQLCCLDASIAIKHVFERFQSVVITSGTLSPIELYPKLLRFRPCVVRTLTMSLRRDCICPLVVCRAADQTVLSTRFETRSEEATVRAYGELLIQMAESVPDGLVAFFPSYLYMEEVIRMWADRPNAARRPTSGGAPPAPQSRRLPSVLDRVLEHKLVYIETPDIVETTLALENYKRACDCGRGAVFLSVARGKVAEGVDFDRHYGRAVLLLGVPFQYTRSRPLIARLEYLSEACQVSEADFITFDAMRQAAQCAGRVIRGKTDYGLIIFADARYNRPDKRNKLPQWIRQHLGDEHLNLSTDMGVLISRRFLKRMAQPVSDEDQQAVALSLADLRDPVRIREAIAKTVVS</sequence>
<dbReference type="Proteomes" id="UP000751190">
    <property type="component" value="Unassembled WGS sequence"/>
</dbReference>
<keyword evidence="11" id="KW-0408">Iron</keyword>
<feature type="domain" description="Helicase ATP-binding" evidence="19">
    <location>
        <begin position="7"/>
        <end position="284"/>
    </location>
</feature>
<dbReference type="InterPro" id="IPR006935">
    <property type="entry name" value="Helicase/UvrB_N"/>
</dbReference>